<reference evidence="1 2" key="1">
    <citation type="journal article" date="2017" name="Int. J. Syst. Evol. Microbiol.">
        <title>Maripseudobacter aurantiacus gen. nov., sp. nov., a novel member of the family Flavobacteriaceae isolated from a sedimentation basin.</title>
        <authorList>
            <person name="Chen C."/>
            <person name="Su Y."/>
            <person name="Tao T."/>
            <person name="Fu G."/>
            <person name="Zhang C."/>
            <person name="Sun C."/>
            <person name="Zhang X."/>
            <person name="Wu M."/>
        </authorList>
    </citation>
    <scope>NUCLEOTIDE SEQUENCE [LARGE SCALE GENOMIC DNA]</scope>
    <source>
        <strain evidence="2">CDA4</strain>
    </source>
</reference>
<dbReference type="AlphaFoldDB" id="A0A5R8LY47"/>
<accession>A0A5R8LY47</accession>
<sequence length="123" mass="14124">MKLENTDTVAMDLIMRGDHSGFEQEQLLIIDSRLEFEKFFGKINRTRKPGLPVPEIDFKRNSVIVRLKGTTTNNEPDITLQKSSEESLLLKKIRTNSRKETTAVLTPFFIYSVPKANKDVIIQ</sequence>
<proteinExistence type="predicted"/>
<keyword evidence="2" id="KW-1185">Reference proteome</keyword>
<name>A0A5R8LY47_9FLAO</name>
<evidence type="ECO:0000313" key="1">
    <source>
        <dbReference type="EMBL" id="TLF42277.1"/>
    </source>
</evidence>
<dbReference type="OrthoDB" id="1442131at2"/>
<dbReference type="Proteomes" id="UP000308382">
    <property type="component" value="Unassembled WGS sequence"/>
</dbReference>
<protein>
    <submittedName>
        <fullName evidence="1">Uncharacterized protein</fullName>
    </submittedName>
</protein>
<dbReference type="EMBL" id="VBUK01000012">
    <property type="protein sequence ID" value="TLF42277.1"/>
    <property type="molecule type" value="Genomic_DNA"/>
</dbReference>
<evidence type="ECO:0000313" key="2">
    <source>
        <dbReference type="Proteomes" id="UP000308382"/>
    </source>
</evidence>
<organism evidence="1 2">
    <name type="scientific">Maribacter aurantiacus</name>
    <dbReference type="NCBI Taxonomy" id="1882343"/>
    <lineage>
        <taxon>Bacteria</taxon>
        <taxon>Pseudomonadati</taxon>
        <taxon>Bacteroidota</taxon>
        <taxon>Flavobacteriia</taxon>
        <taxon>Flavobacteriales</taxon>
        <taxon>Flavobacteriaceae</taxon>
        <taxon>Maribacter</taxon>
    </lineage>
</organism>
<comment type="caution">
    <text evidence="1">The sequence shown here is derived from an EMBL/GenBank/DDBJ whole genome shotgun (WGS) entry which is preliminary data.</text>
</comment>
<gene>
    <name evidence="1" type="ORF">FEK29_16060</name>
</gene>
<dbReference type="RefSeq" id="WP_138259458.1">
    <property type="nucleotide sequence ID" value="NZ_VBUK01000012.1"/>
</dbReference>